<dbReference type="Proteomes" id="UP000595140">
    <property type="component" value="Unassembled WGS sequence"/>
</dbReference>
<dbReference type="SMART" id="SM00717">
    <property type="entry name" value="SANT"/>
    <property type="match status" value="2"/>
</dbReference>
<feature type="domain" description="Myb-like" evidence="8">
    <location>
        <begin position="55"/>
        <end position="101"/>
    </location>
</feature>
<comment type="subcellular location">
    <subcellularLocation>
        <location evidence="1">Nucleus</location>
    </subcellularLocation>
</comment>
<evidence type="ECO:0000313" key="10">
    <source>
        <dbReference type="EMBL" id="VFQ92186.1"/>
    </source>
</evidence>
<evidence type="ECO:0000256" key="6">
    <source>
        <dbReference type="ARBA" id="ARBA00023242"/>
    </source>
</evidence>
<evidence type="ECO:0000256" key="4">
    <source>
        <dbReference type="ARBA" id="ARBA00023125"/>
    </source>
</evidence>
<feature type="domain" description="HTH myb-type" evidence="9">
    <location>
        <begin position="50"/>
        <end position="101"/>
    </location>
</feature>
<evidence type="ECO:0000256" key="5">
    <source>
        <dbReference type="ARBA" id="ARBA00023163"/>
    </source>
</evidence>
<dbReference type="PROSITE" id="PS50090">
    <property type="entry name" value="MYB_LIKE"/>
    <property type="match status" value="2"/>
</dbReference>
<dbReference type="InterPro" id="IPR017930">
    <property type="entry name" value="Myb_dom"/>
</dbReference>
<reference evidence="10 11" key="1">
    <citation type="submission" date="2018-04" db="EMBL/GenBank/DDBJ databases">
        <authorList>
            <person name="Vogel A."/>
        </authorList>
    </citation>
    <scope>NUCLEOTIDE SEQUENCE [LARGE SCALE GENOMIC DNA]</scope>
</reference>
<dbReference type="PANTHER" id="PTHR45614:SF259">
    <property type="entry name" value="MYB DOMAIN PROTEIN 89-RELATED"/>
    <property type="match status" value="1"/>
</dbReference>
<dbReference type="GO" id="GO:0000978">
    <property type="term" value="F:RNA polymerase II cis-regulatory region sequence-specific DNA binding"/>
    <property type="evidence" value="ECO:0007669"/>
    <property type="project" value="TreeGrafter"/>
</dbReference>
<evidence type="ECO:0000313" key="11">
    <source>
        <dbReference type="Proteomes" id="UP000595140"/>
    </source>
</evidence>
<feature type="compositionally biased region" description="Basic and acidic residues" evidence="7">
    <location>
        <begin position="33"/>
        <end position="46"/>
    </location>
</feature>
<organism evidence="10 11">
    <name type="scientific">Cuscuta campestris</name>
    <dbReference type="NCBI Taxonomy" id="132261"/>
    <lineage>
        <taxon>Eukaryota</taxon>
        <taxon>Viridiplantae</taxon>
        <taxon>Streptophyta</taxon>
        <taxon>Embryophyta</taxon>
        <taxon>Tracheophyta</taxon>
        <taxon>Spermatophyta</taxon>
        <taxon>Magnoliopsida</taxon>
        <taxon>eudicotyledons</taxon>
        <taxon>Gunneridae</taxon>
        <taxon>Pentapetalae</taxon>
        <taxon>asterids</taxon>
        <taxon>lamiids</taxon>
        <taxon>Solanales</taxon>
        <taxon>Convolvulaceae</taxon>
        <taxon>Cuscuteae</taxon>
        <taxon>Cuscuta</taxon>
        <taxon>Cuscuta subgen. Grammica</taxon>
        <taxon>Cuscuta sect. Cleistogrammica</taxon>
    </lineage>
</organism>
<evidence type="ECO:0000259" key="9">
    <source>
        <dbReference type="PROSITE" id="PS51294"/>
    </source>
</evidence>
<dbReference type="CDD" id="cd00167">
    <property type="entry name" value="SANT"/>
    <property type="match status" value="2"/>
</dbReference>
<dbReference type="GO" id="GO:0005634">
    <property type="term" value="C:nucleus"/>
    <property type="evidence" value="ECO:0007669"/>
    <property type="project" value="UniProtKB-SubCell"/>
</dbReference>
<dbReference type="InterPro" id="IPR050560">
    <property type="entry name" value="MYB_TF"/>
</dbReference>
<dbReference type="PROSITE" id="PS51294">
    <property type="entry name" value="HTH_MYB"/>
    <property type="match status" value="2"/>
</dbReference>
<dbReference type="InterPro" id="IPR009057">
    <property type="entry name" value="Homeodomain-like_sf"/>
</dbReference>
<keyword evidence="5" id="KW-0804">Transcription</keyword>
<evidence type="ECO:0000256" key="3">
    <source>
        <dbReference type="ARBA" id="ARBA00023015"/>
    </source>
</evidence>
<dbReference type="GO" id="GO:0000981">
    <property type="term" value="F:DNA-binding transcription factor activity, RNA polymerase II-specific"/>
    <property type="evidence" value="ECO:0007669"/>
    <property type="project" value="TreeGrafter"/>
</dbReference>
<dbReference type="GO" id="GO:0010597">
    <property type="term" value="P:green leaf volatile biosynthetic process"/>
    <property type="evidence" value="ECO:0007669"/>
    <property type="project" value="UniProtKB-ARBA"/>
</dbReference>
<evidence type="ECO:0008006" key="12">
    <source>
        <dbReference type="Google" id="ProtNLM"/>
    </source>
</evidence>
<gene>
    <name evidence="10" type="ORF">CCAM_LOCUS33962</name>
</gene>
<keyword evidence="4" id="KW-0238">DNA-binding</keyword>
<protein>
    <recommendedName>
        <fullName evidence="12">HTH myb-type domain-containing protein</fullName>
    </recommendedName>
</protein>
<evidence type="ECO:0000256" key="1">
    <source>
        <dbReference type="ARBA" id="ARBA00004123"/>
    </source>
</evidence>
<dbReference type="FunFam" id="1.10.10.60:FF:000060">
    <property type="entry name" value="MYB transcription factor"/>
    <property type="match status" value="1"/>
</dbReference>
<dbReference type="EMBL" id="OOIL02004481">
    <property type="protein sequence ID" value="VFQ92186.1"/>
    <property type="molecule type" value="Genomic_DNA"/>
</dbReference>
<evidence type="ECO:0000256" key="2">
    <source>
        <dbReference type="ARBA" id="ARBA00022737"/>
    </source>
</evidence>
<evidence type="ECO:0000256" key="7">
    <source>
        <dbReference type="SAM" id="MobiDB-lite"/>
    </source>
</evidence>
<keyword evidence="2" id="KW-0677">Repeat</keyword>
<dbReference type="PANTHER" id="PTHR45614">
    <property type="entry name" value="MYB PROTEIN-RELATED"/>
    <property type="match status" value="1"/>
</dbReference>
<feature type="domain" description="Myb-like" evidence="8">
    <location>
        <begin position="102"/>
        <end position="152"/>
    </location>
</feature>
<dbReference type="AlphaFoldDB" id="A0A484MVG4"/>
<keyword evidence="11" id="KW-1185">Reference proteome</keyword>
<dbReference type="OrthoDB" id="2143914at2759"/>
<feature type="compositionally biased region" description="Low complexity" evidence="7">
    <location>
        <begin position="204"/>
        <end position="217"/>
    </location>
</feature>
<dbReference type="SUPFAM" id="SSF46689">
    <property type="entry name" value="Homeodomain-like"/>
    <property type="match status" value="1"/>
</dbReference>
<evidence type="ECO:0000259" key="8">
    <source>
        <dbReference type="PROSITE" id="PS50090"/>
    </source>
</evidence>
<sequence>MSFRTTEGSAWNVFLVSPPSGTRFPPPCSSLGSEERAAGEEGEGDYSRQTKFCARDHWRSHEDARLRELVSEQGPQSWNRIAEKIPGRSGKSCRLRWFNQLDPRINRNAFTEEEEARLVAAHRTYGNKWSIIARLFPGRTDNAVKNHWHVILARRRRRGPQIAGACRPTQPRNDIAMSSNIVGGSLNDDHSAASTLTYLSLSTITTSSSSSPNPGSSPNGGKGSRPESPAATDSARNDVAQEQNAKKEKGEAGWRQSRRKGWRWAGEMKIGERGGERDGEKMIGERGWRGEGNRG</sequence>
<accession>A0A484MVG4</accession>
<dbReference type="InterPro" id="IPR001005">
    <property type="entry name" value="SANT/Myb"/>
</dbReference>
<feature type="region of interest" description="Disordered" evidence="7">
    <location>
        <begin position="204"/>
        <end position="295"/>
    </location>
</feature>
<feature type="compositionally biased region" description="Basic and acidic residues" evidence="7">
    <location>
        <begin position="269"/>
        <end position="295"/>
    </location>
</feature>
<keyword evidence="6" id="KW-0539">Nucleus</keyword>
<proteinExistence type="predicted"/>
<feature type="region of interest" description="Disordered" evidence="7">
    <location>
        <begin position="22"/>
        <end position="46"/>
    </location>
</feature>
<dbReference type="Pfam" id="PF00249">
    <property type="entry name" value="Myb_DNA-binding"/>
    <property type="match status" value="2"/>
</dbReference>
<name>A0A484MVG4_9ASTE</name>
<dbReference type="Gene3D" id="1.10.10.60">
    <property type="entry name" value="Homeodomain-like"/>
    <property type="match status" value="2"/>
</dbReference>
<keyword evidence="3" id="KW-0805">Transcription regulation</keyword>
<feature type="domain" description="HTH myb-type" evidence="9">
    <location>
        <begin position="102"/>
        <end position="156"/>
    </location>
</feature>